<gene>
    <name evidence="2" type="primary">artJ_1</name>
    <name evidence="2" type="ORF">NCTC11421_00703</name>
</gene>
<dbReference type="AlphaFoldDB" id="A0A378VWY0"/>
<organism evidence="2">
    <name type="scientific">Neisseria gonorrhoeae</name>
    <dbReference type="NCBI Taxonomy" id="485"/>
    <lineage>
        <taxon>Bacteria</taxon>
        <taxon>Pseudomonadati</taxon>
        <taxon>Pseudomonadota</taxon>
        <taxon>Betaproteobacteria</taxon>
        <taxon>Neisseriales</taxon>
        <taxon>Neisseriaceae</taxon>
        <taxon>Neisseria</taxon>
    </lineage>
</organism>
<dbReference type="Gene3D" id="3.40.190.10">
    <property type="entry name" value="Periplasmic binding protein-like II"/>
    <property type="match status" value="1"/>
</dbReference>
<evidence type="ECO:0000313" key="2">
    <source>
        <dbReference type="EMBL" id="SUA20610.1"/>
    </source>
</evidence>
<dbReference type="PROSITE" id="PS51257">
    <property type="entry name" value="PROKAR_LIPOPROTEIN"/>
    <property type="match status" value="1"/>
</dbReference>
<evidence type="ECO:0000256" key="1">
    <source>
        <dbReference type="SAM" id="SignalP"/>
    </source>
</evidence>
<feature type="chain" id="PRO_5016789315" evidence="1">
    <location>
        <begin position="21"/>
        <end position="65"/>
    </location>
</feature>
<name>A0A378VWY0_NEIGO</name>
<dbReference type="EMBL" id="UGRI01000001">
    <property type="protein sequence ID" value="SUA20610.1"/>
    <property type="molecule type" value="Genomic_DNA"/>
</dbReference>
<feature type="signal peptide" evidence="1">
    <location>
        <begin position="1"/>
        <end position="20"/>
    </location>
</feature>
<reference evidence="2" key="1">
    <citation type="submission" date="2018-06" db="EMBL/GenBank/DDBJ databases">
        <authorList>
            <consortium name="Pathogen Informatics"/>
            <person name="Doyle S."/>
        </authorList>
    </citation>
    <scope>NUCLEOTIDE SEQUENCE [LARGE SCALE GENOMIC DNA]</scope>
    <source>
        <strain evidence="2">NCTC11421</strain>
    </source>
</reference>
<keyword evidence="1" id="KW-0732">Signal</keyword>
<accession>A0A378VWY0</accession>
<dbReference type="SUPFAM" id="SSF53850">
    <property type="entry name" value="Periplasmic binding protein-like II"/>
    <property type="match status" value="1"/>
</dbReference>
<proteinExistence type="predicted"/>
<sequence>MNMKKWIAAALACSALALSACGGQGKDAAAPAANPGKVYRVASNAEFAPFESLDSKGNVEGFDVD</sequence>
<protein>
    <submittedName>
        <fullName evidence="2">ABC transporter periplasmic histidine-binding protein</fullName>
    </submittedName>
</protein>